<dbReference type="EMBL" id="JASBNA010000010">
    <property type="protein sequence ID" value="KAK7688683.1"/>
    <property type="molecule type" value="Genomic_DNA"/>
</dbReference>
<keyword evidence="1" id="KW-1133">Transmembrane helix</keyword>
<feature type="transmembrane region" description="Helical" evidence="1">
    <location>
        <begin position="130"/>
        <end position="156"/>
    </location>
</feature>
<dbReference type="AlphaFoldDB" id="A0AAW0GEZ4"/>
<reference evidence="2 3" key="1">
    <citation type="submission" date="2022-09" db="EMBL/GenBank/DDBJ databases">
        <authorList>
            <person name="Palmer J.M."/>
        </authorList>
    </citation>
    <scope>NUCLEOTIDE SEQUENCE [LARGE SCALE GENOMIC DNA]</scope>
    <source>
        <strain evidence="2 3">DSM 7382</strain>
    </source>
</reference>
<evidence type="ECO:0000313" key="3">
    <source>
        <dbReference type="Proteomes" id="UP001385951"/>
    </source>
</evidence>
<evidence type="ECO:0000256" key="1">
    <source>
        <dbReference type="SAM" id="Phobius"/>
    </source>
</evidence>
<feature type="transmembrane region" description="Helical" evidence="1">
    <location>
        <begin position="45"/>
        <end position="67"/>
    </location>
</feature>
<feature type="transmembrane region" description="Helical" evidence="1">
    <location>
        <begin position="12"/>
        <end position="33"/>
    </location>
</feature>
<feature type="transmembrane region" description="Helical" evidence="1">
    <location>
        <begin position="87"/>
        <end position="109"/>
    </location>
</feature>
<proteinExistence type="predicted"/>
<comment type="caution">
    <text evidence="2">The sequence shown here is derived from an EMBL/GenBank/DDBJ whole genome shotgun (WGS) entry which is preliminary data.</text>
</comment>
<protein>
    <submittedName>
        <fullName evidence="2">Uncharacterized protein</fullName>
    </submittedName>
</protein>
<keyword evidence="3" id="KW-1185">Reference proteome</keyword>
<feature type="transmembrane region" description="Helical" evidence="1">
    <location>
        <begin position="168"/>
        <end position="188"/>
    </location>
</feature>
<dbReference type="Proteomes" id="UP001385951">
    <property type="component" value="Unassembled WGS sequence"/>
</dbReference>
<sequence>MSTIRCKGLSFTSYIVDIICLFSYAIFNCLRIWSICQHQWVPTLLVFTLGMFDPAINIYAYSINFLGSYLAVPSGPLAGCWVESDTISYIYCWTISVAADAAVLGFTLWKTVYIIKMDKAVRVSSKLTTTLAYNGSIQFGILLIVNILAVILDVLSVATDGEGAKASVFIYMQNVITSIVLSHFILSLRSIYHTTNNFTHPPSKNSSVLFASAIEGNMGATLSASWADVEESEDTQYSEYPFSIGLADSKEFIERDNIEEVSEVSPPDTIDISEEPSTHGVISVVHRAGV</sequence>
<name>A0AAW0GEZ4_9APHY</name>
<keyword evidence="1" id="KW-0812">Transmembrane</keyword>
<keyword evidence="1" id="KW-0472">Membrane</keyword>
<organism evidence="2 3">
    <name type="scientific">Cerrena zonata</name>
    <dbReference type="NCBI Taxonomy" id="2478898"/>
    <lineage>
        <taxon>Eukaryota</taxon>
        <taxon>Fungi</taxon>
        <taxon>Dikarya</taxon>
        <taxon>Basidiomycota</taxon>
        <taxon>Agaricomycotina</taxon>
        <taxon>Agaricomycetes</taxon>
        <taxon>Polyporales</taxon>
        <taxon>Cerrenaceae</taxon>
        <taxon>Cerrena</taxon>
    </lineage>
</organism>
<accession>A0AAW0GEZ4</accession>
<evidence type="ECO:0000313" key="2">
    <source>
        <dbReference type="EMBL" id="KAK7688683.1"/>
    </source>
</evidence>
<gene>
    <name evidence="2" type="ORF">QCA50_008221</name>
</gene>